<keyword evidence="7" id="KW-0233">DNA recombination</keyword>
<evidence type="ECO:0000256" key="2">
    <source>
        <dbReference type="ARBA" id="ARBA00011322"/>
    </source>
</evidence>
<organism evidence="10 11">
    <name type="scientific">Mordavella massiliensis</name>
    <dbReference type="NCBI Taxonomy" id="1871024"/>
    <lineage>
        <taxon>Bacteria</taxon>
        <taxon>Bacillati</taxon>
        <taxon>Bacillota</taxon>
        <taxon>Clostridia</taxon>
        <taxon>Eubacteriales</taxon>
        <taxon>Clostridiaceae</taxon>
        <taxon>Mordavella</taxon>
    </lineage>
</organism>
<dbReference type="Proteomes" id="UP000713880">
    <property type="component" value="Unassembled WGS sequence"/>
</dbReference>
<proteinExistence type="inferred from homology"/>
<keyword evidence="7" id="KW-0235">DNA replication</keyword>
<keyword evidence="7" id="KW-0255">Endonuclease</keyword>
<dbReference type="PANTHER" id="PTHR30337:SF0">
    <property type="entry name" value="NUCLEASE SBCCD SUBUNIT D"/>
    <property type="match status" value="1"/>
</dbReference>
<dbReference type="PANTHER" id="PTHR30337">
    <property type="entry name" value="COMPONENT OF ATP-DEPENDENT DSDNA EXONUCLEASE"/>
    <property type="match status" value="1"/>
</dbReference>
<evidence type="ECO:0000259" key="8">
    <source>
        <dbReference type="Pfam" id="PF00149"/>
    </source>
</evidence>
<reference evidence="10" key="1">
    <citation type="submission" date="2020-08" db="EMBL/GenBank/DDBJ databases">
        <authorList>
            <person name="Cejkova D."/>
            <person name="Kubasova T."/>
            <person name="Jahodarova E."/>
            <person name="Rychlik I."/>
        </authorList>
    </citation>
    <scope>NUCLEOTIDE SEQUENCE</scope>
    <source>
        <strain evidence="10">An420c</strain>
    </source>
</reference>
<evidence type="ECO:0000256" key="6">
    <source>
        <dbReference type="ARBA" id="ARBA00022839"/>
    </source>
</evidence>
<accession>A0A939BAW9</accession>
<reference evidence="10" key="2">
    <citation type="journal article" date="2021" name="Sci. Rep.">
        <title>The distribution of antibiotic resistance genes in chicken gut microbiota commensals.</title>
        <authorList>
            <person name="Juricova H."/>
            <person name="Matiasovicova J."/>
            <person name="Kubasova T."/>
            <person name="Cejkova D."/>
            <person name="Rychlik I."/>
        </authorList>
    </citation>
    <scope>NUCLEOTIDE SEQUENCE</scope>
    <source>
        <strain evidence="10">An420c</strain>
    </source>
</reference>
<dbReference type="InterPro" id="IPR004843">
    <property type="entry name" value="Calcineurin-like_PHP"/>
</dbReference>
<dbReference type="GO" id="GO:0004519">
    <property type="term" value="F:endonuclease activity"/>
    <property type="evidence" value="ECO:0007669"/>
    <property type="project" value="UniProtKB-KW"/>
</dbReference>
<comment type="function">
    <text evidence="7">SbcCD cleaves DNA hairpin structures. These structures can inhibit DNA replication and are intermediates in certain DNA recombination reactions. The complex acts as a 3'-&gt;5' double strand exonuclease that can open hairpins. It also has a 5' single-strand endonuclease activity.</text>
</comment>
<dbReference type="InterPro" id="IPR029052">
    <property type="entry name" value="Metallo-depent_PP-like"/>
</dbReference>
<evidence type="ECO:0000256" key="5">
    <source>
        <dbReference type="ARBA" id="ARBA00022801"/>
    </source>
</evidence>
<keyword evidence="4 7" id="KW-0540">Nuclease</keyword>
<dbReference type="CDD" id="cd00840">
    <property type="entry name" value="MPP_Mre11_N"/>
    <property type="match status" value="1"/>
</dbReference>
<evidence type="ECO:0000313" key="11">
    <source>
        <dbReference type="Proteomes" id="UP000713880"/>
    </source>
</evidence>
<evidence type="ECO:0000313" key="10">
    <source>
        <dbReference type="EMBL" id="MBM6825730.1"/>
    </source>
</evidence>
<dbReference type="RefSeq" id="WP_204907796.1">
    <property type="nucleotide sequence ID" value="NZ_JACJLV010000002.1"/>
</dbReference>
<gene>
    <name evidence="7" type="primary">sbcD</name>
    <name evidence="10" type="ORF">H6A13_01235</name>
</gene>
<keyword evidence="6 7" id="KW-0269">Exonuclease</keyword>
<dbReference type="InterPro" id="IPR041796">
    <property type="entry name" value="Mre11_N"/>
</dbReference>
<dbReference type="Gene3D" id="3.60.21.10">
    <property type="match status" value="1"/>
</dbReference>
<comment type="caution">
    <text evidence="10">The sequence shown here is derived from an EMBL/GenBank/DDBJ whole genome shotgun (WGS) entry which is preliminary data.</text>
</comment>
<protein>
    <recommendedName>
        <fullName evidence="3 7">Nuclease SbcCD subunit D</fullName>
    </recommendedName>
</protein>
<comment type="subunit">
    <text evidence="2 7">Heterodimer of SbcC and SbcD.</text>
</comment>
<sequence length="383" mass="43846">MKFFHLSDLHIGKQLHHYNLREDQAHILGQVICYAKDIHPDAVVIAGDIYDKTVPSAEAVTLWDEFLTGLSRIRPRIPVLIISGNHDSAERLQYAASLLKDQEIYLAGEAGEDQMQKVTLEDAYGEVDFYLLPFVKPSYVRHLFPEDPPGNYTEAVEKLISRESIDFINKRNVLVSHQFYRGSKEPVTCDSEIFSIGGLDQVDVSVVRGFDYGAFGHLHSAQKAGAEAYRYCGTLLKYSVSEAEQEKALHLVTLGEKGTSPQVERLKLTPLRDVCRKSGSLSEVLQNPSQREREAYISITLTDEEELYKPKEQLQQVYRRILEVRIENSRTKRKLDGLEEELIIQSPQEVFGDFYREMQGKDLTEEEQKIMDEIFEQAKEEDQ</sequence>
<dbReference type="NCBIfam" id="TIGR00619">
    <property type="entry name" value="sbcd"/>
    <property type="match status" value="1"/>
</dbReference>
<dbReference type="Pfam" id="PF12320">
    <property type="entry name" value="SbcD_C"/>
    <property type="match status" value="1"/>
</dbReference>
<name>A0A939BAW9_9CLOT</name>
<dbReference type="EMBL" id="JACJLV010000002">
    <property type="protein sequence ID" value="MBM6825730.1"/>
    <property type="molecule type" value="Genomic_DNA"/>
</dbReference>
<dbReference type="SUPFAM" id="SSF56300">
    <property type="entry name" value="Metallo-dependent phosphatases"/>
    <property type="match status" value="1"/>
</dbReference>
<dbReference type="InterPro" id="IPR026843">
    <property type="entry name" value="SbcD_C"/>
</dbReference>
<dbReference type="GO" id="GO:0006260">
    <property type="term" value="P:DNA replication"/>
    <property type="evidence" value="ECO:0007669"/>
    <property type="project" value="UniProtKB-KW"/>
</dbReference>
<keyword evidence="5 7" id="KW-0378">Hydrolase</keyword>
<dbReference type="GO" id="GO:0008408">
    <property type="term" value="F:3'-5' exonuclease activity"/>
    <property type="evidence" value="ECO:0007669"/>
    <property type="project" value="InterPro"/>
</dbReference>
<evidence type="ECO:0000259" key="9">
    <source>
        <dbReference type="Pfam" id="PF12320"/>
    </source>
</evidence>
<evidence type="ECO:0000256" key="3">
    <source>
        <dbReference type="ARBA" id="ARBA00013365"/>
    </source>
</evidence>
<evidence type="ECO:0000256" key="4">
    <source>
        <dbReference type="ARBA" id="ARBA00022722"/>
    </source>
</evidence>
<evidence type="ECO:0000256" key="7">
    <source>
        <dbReference type="RuleBase" id="RU363069"/>
    </source>
</evidence>
<dbReference type="InterPro" id="IPR050535">
    <property type="entry name" value="DNA_Repair-Maintenance_Comp"/>
</dbReference>
<feature type="domain" description="Nuclease SbcCD subunit D C-terminal" evidence="9">
    <location>
        <begin position="271"/>
        <end position="358"/>
    </location>
</feature>
<keyword evidence="11" id="KW-1185">Reference proteome</keyword>
<dbReference type="AlphaFoldDB" id="A0A939BAW9"/>
<comment type="similarity">
    <text evidence="1 7">Belongs to the SbcD family.</text>
</comment>
<feature type="domain" description="Calcineurin-like phosphoesterase" evidence="8">
    <location>
        <begin position="1"/>
        <end position="106"/>
    </location>
</feature>
<dbReference type="InterPro" id="IPR004593">
    <property type="entry name" value="SbcD"/>
</dbReference>
<evidence type="ECO:0000256" key="1">
    <source>
        <dbReference type="ARBA" id="ARBA00010555"/>
    </source>
</evidence>
<dbReference type="GO" id="GO:0006310">
    <property type="term" value="P:DNA recombination"/>
    <property type="evidence" value="ECO:0007669"/>
    <property type="project" value="UniProtKB-KW"/>
</dbReference>
<dbReference type="Pfam" id="PF00149">
    <property type="entry name" value="Metallophos"/>
    <property type="match status" value="1"/>
</dbReference>